<feature type="transmembrane region" description="Helical" evidence="6">
    <location>
        <begin position="352"/>
        <end position="371"/>
    </location>
</feature>
<evidence type="ECO:0000256" key="1">
    <source>
        <dbReference type="ARBA" id="ARBA00004651"/>
    </source>
</evidence>
<dbReference type="InterPro" id="IPR029151">
    <property type="entry name" value="Sensor-like_sf"/>
</dbReference>
<dbReference type="Gene3D" id="3.30.70.1230">
    <property type="entry name" value="Nucleotide cyclase"/>
    <property type="match status" value="1"/>
</dbReference>
<feature type="transmembrane region" description="Helical" evidence="6">
    <location>
        <begin position="20"/>
        <end position="42"/>
    </location>
</feature>
<keyword evidence="5 6" id="KW-0472">Membrane</keyword>
<dbReference type="InterPro" id="IPR003018">
    <property type="entry name" value="GAF"/>
</dbReference>
<evidence type="ECO:0000256" key="4">
    <source>
        <dbReference type="ARBA" id="ARBA00022989"/>
    </source>
</evidence>
<evidence type="ECO:0000256" key="6">
    <source>
        <dbReference type="SAM" id="Phobius"/>
    </source>
</evidence>
<proteinExistence type="predicted"/>
<dbReference type="Pfam" id="PF00211">
    <property type="entry name" value="Guanylate_cyc"/>
    <property type="match status" value="1"/>
</dbReference>
<keyword evidence="4 6" id="KW-1133">Transmembrane helix</keyword>
<dbReference type="InterPro" id="IPR001054">
    <property type="entry name" value="A/G_cyclase"/>
</dbReference>
<dbReference type="InterPro" id="IPR029787">
    <property type="entry name" value="Nucleotide_cyclase"/>
</dbReference>
<sequence>MSAAEIVDPTQSPASDRRRIFQILGPLVGVLLVIAAITGISLHNYQTTRKGAISLSNDLLRSQQRYVTQEVSDYLAPASIGALIAQDMFRDPLTNVTPDTFMLYGRSILTHTPQVDSFYIANDQGQFWMITRHGQDGFEQTHFQTDDGKQVYHHVYTDKDGNVTGESSDPAEGYNVVTRPWFAKAVKHQNDPERQLHWTDPYAYISTHQFIITASLAFDGHDGHKSVFAINISLNQLTSFLNKLQVGRSGQAVIVDMHGQIIAGHNVAVGQDPKTFDPGNVFLDPKTQPVFIHALNRFRIKGPGTGVVQARGKNYVTIASELPFVHRHWVLLLNAPESDFADFAQTARRQNIGFSLLVVGLASVLALALVAQGRHVERLRKRLQRGRDQVKAENASLLEIASTPDLFDPAHEVPILTEALTARTSARRASLWRLLPDGDRLLCEDAFDPSRDVHSTGVEISRRDNGKLFEALDEGHTLSIADASQDERTQNFQRVIMRAVGANTLLFQPVRNAHKTVGAIVLEDPGQPETMEHIIAIVGSIVALRFAKPFDAAAGEGHSGLAIPAEKHDTRFDEGFLLEPSATAGDPVAAGVYPQVPVMVISFVDPYAPDRDSIARAMNVIRTLSLEIQKIARDSGLFSVQVVSNRLVLVGGCSQTPDPSAAVRLADAAVSIREACLSSLAAADLDPVFRIGMDVGSVMASELGEGPSVFNIWGDALNGAELLTGSSPDAGTIQVSEQAYMILREHFLFRERGMFYLPHSGITRSFILAGRR</sequence>
<protein>
    <submittedName>
        <fullName evidence="8">GAF domain-containing protein</fullName>
    </submittedName>
</protein>
<dbReference type="InterPro" id="IPR033479">
    <property type="entry name" value="dCache_1"/>
</dbReference>
<keyword evidence="2" id="KW-1003">Cell membrane</keyword>
<evidence type="ECO:0000256" key="3">
    <source>
        <dbReference type="ARBA" id="ARBA00022692"/>
    </source>
</evidence>
<dbReference type="PROSITE" id="PS50125">
    <property type="entry name" value="GUANYLATE_CYCLASE_2"/>
    <property type="match status" value="1"/>
</dbReference>
<organism evidence="8 9">
    <name type="scientific">Gluconobacter potus</name>
    <dbReference type="NCBI Taxonomy" id="2724927"/>
    <lineage>
        <taxon>Bacteria</taxon>
        <taxon>Pseudomonadati</taxon>
        <taxon>Pseudomonadota</taxon>
        <taxon>Alphaproteobacteria</taxon>
        <taxon>Acetobacterales</taxon>
        <taxon>Acetobacteraceae</taxon>
        <taxon>Gluconobacter</taxon>
    </lineage>
</organism>
<keyword evidence="3 6" id="KW-0812">Transmembrane</keyword>
<evidence type="ECO:0000313" key="8">
    <source>
        <dbReference type="EMBL" id="MBF0882475.1"/>
    </source>
</evidence>
<keyword evidence="9" id="KW-1185">Reference proteome</keyword>
<dbReference type="InterPro" id="IPR029016">
    <property type="entry name" value="GAF-like_dom_sf"/>
</dbReference>
<evidence type="ECO:0000256" key="2">
    <source>
        <dbReference type="ARBA" id="ARBA00022475"/>
    </source>
</evidence>
<comment type="subcellular location">
    <subcellularLocation>
        <location evidence="1">Cell membrane</location>
        <topology evidence="1">Multi-pass membrane protein</topology>
    </subcellularLocation>
</comment>
<accession>A0ABR9YLY3</accession>
<dbReference type="Pfam" id="PF02743">
    <property type="entry name" value="dCache_1"/>
    <property type="match status" value="1"/>
</dbReference>
<feature type="domain" description="Guanylate cyclase" evidence="7">
    <location>
        <begin position="600"/>
        <end position="724"/>
    </location>
</feature>
<gene>
    <name evidence="8" type="ORF">HKD31_06870</name>
</gene>
<dbReference type="Proteomes" id="UP000644588">
    <property type="component" value="Unassembled WGS sequence"/>
</dbReference>
<dbReference type="EMBL" id="JABCQF010000003">
    <property type="protein sequence ID" value="MBF0882475.1"/>
    <property type="molecule type" value="Genomic_DNA"/>
</dbReference>
<dbReference type="Gene3D" id="3.30.450.20">
    <property type="entry name" value="PAS domain"/>
    <property type="match status" value="1"/>
</dbReference>
<evidence type="ECO:0000259" key="7">
    <source>
        <dbReference type="PROSITE" id="PS50125"/>
    </source>
</evidence>
<dbReference type="Gene3D" id="3.30.450.40">
    <property type="match status" value="1"/>
</dbReference>
<dbReference type="SUPFAM" id="SSF55073">
    <property type="entry name" value="Nucleotide cyclase"/>
    <property type="match status" value="1"/>
</dbReference>
<dbReference type="RefSeq" id="WP_194264808.1">
    <property type="nucleotide sequence ID" value="NZ_JABCQF010000003.1"/>
</dbReference>
<dbReference type="SUPFAM" id="SSF103190">
    <property type="entry name" value="Sensory domain-like"/>
    <property type="match status" value="1"/>
</dbReference>
<dbReference type="Pfam" id="PF01590">
    <property type="entry name" value="GAF"/>
    <property type="match status" value="1"/>
</dbReference>
<dbReference type="SUPFAM" id="SSF55781">
    <property type="entry name" value="GAF domain-like"/>
    <property type="match status" value="1"/>
</dbReference>
<reference evidence="8" key="2">
    <citation type="submission" date="2020-11" db="EMBL/GenBank/DDBJ databases">
        <title>Description of novel Gluconobacter species.</title>
        <authorList>
            <person name="Cleenwerck I."/>
            <person name="Cnockaert M."/>
            <person name="Borremans W."/>
            <person name="Wieme A.D."/>
            <person name="De Vuyst L."/>
            <person name="Vandamme P."/>
        </authorList>
    </citation>
    <scope>NUCLEOTIDE SEQUENCE</scope>
    <source>
        <strain evidence="8">R-71646</strain>
    </source>
</reference>
<name>A0ABR9YLY3_9PROT</name>
<evidence type="ECO:0000256" key="5">
    <source>
        <dbReference type="ARBA" id="ARBA00023136"/>
    </source>
</evidence>
<evidence type="ECO:0000313" key="9">
    <source>
        <dbReference type="Proteomes" id="UP000644588"/>
    </source>
</evidence>
<comment type="caution">
    <text evidence="8">The sequence shown here is derived from an EMBL/GenBank/DDBJ whole genome shotgun (WGS) entry which is preliminary data.</text>
</comment>
<reference evidence="8" key="1">
    <citation type="submission" date="2020-04" db="EMBL/GenBank/DDBJ databases">
        <authorList>
            <person name="Sombolestani A."/>
        </authorList>
    </citation>
    <scope>NUCLEOTIDE SEQUENCE</scope>
    <source>
        <strain evidence="8">R-71646</strain>
    </source>
</reference>